<dbReference type="EMBL" id="CADEHS020000002">
    <property type="protein sequence ID" value="CAG9938435.1"/>
    <property type="molecule type" value="Genomic_DNA"/>
</dbReference>
<keyword evidence="2" id="KW-1185">Reference proteome</keyword>
<reference evidence="1" key="1">
    <citation type="submission" date="2020-04" db="EMBL/GenBank/DDBJ databases">
        <authorList>
            <person name="Broberg M."/>
        </authorList>
    </citation>
    <scope>NUCLEOTIDE SEQUENCE</scope>
</reference>
<gene>
    <name evidence="1" type="ORF">CRV2_00006860</name>
</gene>
<protein>
    <submittedName>
        <fullName evidence="1">Uncharacterized protein</fullName>
    </submittedName>
</protein>
<organism evidence="1 2">
    <name type="scientific">Clonostachys rosea f. rosea IK726</name>
    <dbReference type="NCBI Taxonomy" id="1349383"/>
    <lineage>
        <taxon>Eukaryota</taxon>
        <taxon>Fungi</taxon>
        <taxon>Dikarya</taxon>
        <taxon>Ascomycota</taxon>
        <taxon>Pezizomycotina</taxon>
        <taxon>Sordariomycetes</taxon>
        <taxon>Hypocreomycetidae</taxon>
        <taxon>Hypocreales</taxon>
        <taxon>Bionectriaceae</taxon>
        <taxon>Clonostachys</taxon>
    </lineage>
</organism>
<accession>A0ACA9TC26</accession>
<comment type="caution">
    <text evidence="1">The sequence shown here is derived from an EMBL/GenBank/DDBJ whole genome shotgun (WGS) entry which is preliminary data.</text>
</comment>
<evidence type="ECO:0000313" key="1">
    <source>
        <dbReference type="EMBL" id="CAG9938435.1"/>
    </source>
</evidence>
<proteinExistence type="predicted"/>
<dbReference type="Proteomes" id="UP000836387">
    <property type="component" value="Unassembled WGS sequence"/>
</dbReference>
<reference evidence="1" key="2">
    <citation type="submission" date="2021-10" db="EMBL/GenBank/DDBJ databases">
        <authorList>
            <person name="Piombo E."/>
        </authorList>
    </citation>
    <scope>NUCLEOTIDE SEQUENCE</scope>
</reference>
<evidence type="ECO:0000313" key="2">
    <source>
        <dbReference type="Proteomes" id="UP000836387"/>
    </source>
</evidence>
<name>A0ACA9TC26_BIOOC</name>
<sequence length="533" mass="57700">MFRNAVRNAAPAVVNGARFYAADAKASPTEVSSILEQRIRGVQEESGLAETGRVLSVGDGIARVHGLANVQAEELVEFASGVKGMCMNLEAGQVGVVLFGTDRLVKEGETVRRTGEIVDVPVGPEMLGRVVDALGNPIDGKGPIKTSEKRRAQLKAPGILPRQSVNQPVQTGLKSVDAMVPIGRGQRELIIGDRQTGKTAVALDTILNQKRWNSSNDEDKKLYCIYVAVGQKRSTVAQLVKTLEENDAMKYSIIVAATASEAAPLQYIAPFTGASIGEWFRDNGKHALVIYDDLSKQAVAYRQMSLLLRRPPGREAYPGDVFYLHSRLLERAAKLNKTHGGGSLTALPIIETQGGDVSAYIPTNVISITDGQIFLESELFYKGIRPAINVGLSVSRVGSAAQLKAMKQVAGSLKLFLAQYREVAAFAQFGSDLDAATKQTLNRGERLTELLKQKQYSPMAVNEMVPLIFAGVRGFLDSVPVSKILRWESDFIAHLKTNESELLATIDKEGALSKDLEAKLESVVTSFTKSFLG</sequence>